<dbReference type="GO" id="GO:0051301">
    <property type="term" value="P:cell division"/>
    <property type="evidence" value="ECO:0007669"/>
    <property type="project" value="InterPro"/>
</dbReference>
<protein>
    <recommendedName>
        <fullName evidence="1">SHS2 domain-containing protein</fullName>
    </recommendedName>
</protein>
<evidence type="ECO:0000313" key="2">
    <source>
        <dbReference type="EMBL" id="OGE39720.1"/>
    </source>
</evidence>
<dbReference type="Gene3D" id="3.30.420.40">
    <property type="match status" value="2"/>
</dbReference>
<accession>A0A1F5KFY6</accession>
<reference evidence="2 3" key="1">
    <citation type="journal article" date="2016" name="Nat. Commun.">
        <title>Thousands of microbial genomes shed light on interconnected biogeochemical processes in an aquifer system.</title>
        <authorList>
            <person name="Anantharaman K."/>
            <person name="Brown C.T."/>
            <person name="Hug L.A."/>
            <person name="Sharon I."/>
            <person name="Castelle C.J."/>
            <person name="Probst A.J."/>
            <person name="Thomas B.C."/>
            <person name="Singh A."/>
            <person name="Wilkins M.J."/>
            <person name="Karaoz U."/>
            <person name="Brodie E.L."/>
            <person name="Williams K.H."/>
            <person name="Hubbard S.S."/>
            <person name="Banfield J.F."/>
        </authorList>
    </citation>
    <scope>NUCLEOTIDE SEQUENCE [LARGE SCALE GENOMIC DNA]</scope>
</reference>
<dbReference type="NCBIfam" id="TIGR01175">
    <property type="entry name" value="pilM"/>
    <property type="match status" value="1"/>
</dbReference>
<dbReference type="InterPro" id="IPR003494">
    <property type="entry name" value="SHS2_FtsA"/>
</dbReference>
<organism evidence="2 3">
    <name type="scientific">Candidatus Daviesbacteria bacterium RIFCSPHIGHO2_02_FULL_43_12</name>
    <dbReference type="NCBI Taxonomy" id="1797776"/>
    <lineage>
        <taxon>Bacteria</taxon>
        <taxon>Candidatus Daviesiibacteriota</taxon>
    </lineage>
</organism>
<dbReference type="PANTHER" id="PTHR32432">
    <property type="entry name" value="CELL DIVISION PROTEIN FTSA-RELATED"/>
    <property type="match status" value="1"/>
</dbReference>
<comment type="caution">
    <text evidence="2">The sequence shown here is derived from an EMBL/GenBank/DDBJ whole genome shotgun (WGS) entry which is preliminary data.</text>
</comment>
<name>A0A1F5KFY6_9BACT</name>
<dbReference type="PANTHER" id="PTHR32432:SF3">
    <property type="entry name" value="ETHANOLAMINE UTILIZATION PROTEIN EUTJ"/>
    <property type="match status" value="1"/>
</dbReference>
<dbReference type="Pfam" id="PF11104">
    <property type="entry name" value="PilM_2"/>
    <property type="match status" value="1"/>
</dbReference>
<evidence type="ECO:0000313" key="3">
    <source>
        <dbReference type="Proteomes" id="UP000177328"/>
    </source>
</evidence>
<evidence type="ECO:0000259" key="1">
    <source>
        <dbReference type="SMART" id="SM00842"/>
    </source>
</evidence>
<dbReference type="AlphaFoldDB" id="A0A1F5KFY6"/>
<dbReference type="CDD" id="cd24049">
    <property type="entry name" value="ASKHA_NBD_PilM"/>
    <property type="match status" value="1"/>
</dbReference>
<dbReference type="InterPro" id="IPR050696">
    <property type="entry name" value="FtsA/MreB"/>
</dbReference>
<dbReference type="SMART" id="SM00842">
    <property type="entry name" value="FtsA"/>
    <property type="match status" value="1"/>
</dbReference>
<dbReference type="Proteomes" id="UP000177328">
    <property type="component" value="Unassembled WGS sequence"/>
</dbReference>
<dbReference type="SUPFAM" id="SSF53067">
    <property type="entry name" value="Actin-like ATPase domain"/>
    <property type="match status" value="2"/>
</dbReference>
<dbReference type="EMBL" id="MFDD01000015">
    <property type="protein sequence ID" value="OGE39720.1"/>
    <property type="molecule type" value="Genomic_DNA"/>
</dbReference>
<feature type="domain" description="SHS2" evidence="1">
    <location>
        <begin position="6"/>
        <end position="175"/>
    </location>
</feature>
<proteinExistence type="predicted"/>
<dbReference type="Gene3D" id="3.30.1490.300">
    <property type="match status" value="1"/>
</dbReference>
<dbReference type="InterPro" id="IPR005883">
    <property type="entry name" value="PilM"/>
</dbReference>
<dbReference type="InterPro" id="IPR043129">
    <property type="entry name" value="ATPase_NBD"/>
</dbReference>
<gene>
    <name evidence="2" type="ORF">A3D25_03260</name>
</gene>
<sequence length="346" mass="37479">MAARELIGLDIGSTAIKAVILAHESNPPRLLSLGQVATPQPGFLSDNDQDLENLAGAIKQLVSGMQSPTKEVAVSLPEARVFTRVIYDLPFLTDEELSQAIRYAAEEFVPMPMQDVNLNYQVLARSASKGPNSRTVVLVVATPKPILDKYLRVLNMADLRPVSVETEIVASSRSLVGANPFSPTTLIIQLGAMTTDYAVIHEGLILITRSISTGGIALTRAITQLFNFEISQAEEYKKVYGLLEDQLEGKLVQAIRPIVTVITSEAKKVIQAYEAQNKERPVKRVILTGGGASLPGLVIFFANSLGLEIQEGDPWFAIAKDPKLLNKLSAEASTYAVAAGLALWER</sequence>
<dbReference type="PIRSF" id="PIRSF019169">
    <property type="entry name" value="PilM"/>
    <property type="match status" value="1"/>
</dbReference>